<dbReference type="SUPFAM" id="SSF55874">
    <property type="entry name" value="ATPase domain of HSP90 chaperone/DNA topoisomerase II/histidine kinase"/>
    <property type="match status" value="1"/>
</dbReference>
<dbReference type="RefSeq" id="WP_076586153.1">
    <property type="nucleotide sequence ID" value="NZ_FTLW01000002.1"/>
</dbReference>
<keyword evidence="1" id="KW-0418">Kinase</keyword>
<dbReference type="Gene3D" id="3.30.565.10">
    <property type="entry name" value="Histidine kinase-like ATPase, C-terminal domain"/>
    <property type="match status" value="1"/>
</dbReference>
<sequence length="498" mass="55027">MTSASEVLLRPSAGTLLESMRDIGYSFDSALADIVDNSISARAGRIEIVNGLDEYDQPYVAVVDDGHGMAPDILTAAMRHGSRSPTDARQEGDLGRFGLGLKTASFSQCRRLTVVSAIAGDVHGRRWDLDRVLESDEWLLQVLDPRELRGLPGAEFLPEIGTMVLWQSLDRLDAEDASPQQSLVALNELFASARSHLSLTFHRYIRPEPDDSDIKPACISINGLEVDGADPFAIHMSPTSDSHEIAHLRAGGAQITAQAFTLPHHARLSSQQLDKLCMGSTLAETQGLYIYRAKRLISGGTWLGLSKRTEMSKLLRVKVDVPTSLDAYWGVDVRKSRIRPPAAVRTRLRPLVERMTQSAKRPYTYRGRKQVSSAPLPLWHRVDERGNIRYAINREHPLAAQAFAAMETSALESLLVAVEAGLPLEAMFSDIGSHPQDVRQADFNDEGLEQLLLAYMHALAPNSDRISEATSSLIMSTVPFAGDVRVRRLIEKHRRVED</sequence>
<gene>
    <name evidence="1" type="ORF">SAMN05421546_1162</name>
</gene>
<dbReference type="InterPro" id="IPR036890">
    <property type="entry name" value="HATPase_C_sf"/>
</dbReference>
<evidence type="ECO:0000313" key="2">
    <source>
        <dbReference type="Proteomes" id="UP000241788"/>
    </source>
</evidence>
<name>A0A1N6S267_9GAMM</name>
<proteinExistence type="predicted"/>
<protein>
    <submittedName>
        <fullName evidence="1">Histidine kinase-, DNA gyrase B-, and HSP90-like ATPase</fullName>
    </submittedName>
</protein>
<keyword evidence="2" id="KW-1185">Reference proteome</keyword>
<dbReference type="EMBL" id="FTLW01000002">
    <property type="protein sequence ID" value="SIQ35171.1"/>
    <property type="molecule type" value="Genomic_DNA"/>
</dbReference>
<dbReference type="Pfam" id="PF13589">
    <property type="entry name" value="HATPase_c_3"/>
    <property type="match status" value="1"/>
</dbReference>
<dbReference type="STRING" id="1604334.SAMN05421546_1162"/>
<evidence type="ECO:0000313" key="1">
    <source>
        <dbReference type="EMBL" id="SIQ35171.1"/>
    </source>
</evidence>
<dbReference type="Proteomes" id="UP000241788">
    <property type="component" value="Unassembled WGS sequence"/>
</dbReference>
<keyword evidence="1" id="KW-0808">Transferase</keyword>
<dbReference type="GO" id="GO:0016301">
    <property type="term" value="F:kinase activity"/>
    <property type="evidence" value="ECO:0007669"/>
    <property type="project" value="UniProtKB-KW"/>
</dbReference>
<accession>A0A1N6S267</accession>
<dbReference type="AlphaFoldDB" id="A0A1N6S267"/>
<reference evidence="2" key="1">
    <citation type="submission" date="2017-01" db="EMBL/GenBank/DDBJ databases">
        <authorList>
            <person name="Varghese N."/>
            <person name="Submissions S."/>
        </authorList>
    </citation>
    <scope>NUCLEOTIDE SEQUENCE [LARGE SCALE GENOMIC DNA]</scope>
    <source>
        <strain evidence="2">UM1</strain>
    </source>
</reference>
<organism evidence="1 2">
    <name type="scientific">Solilutibacter tolerans</name>
    <dbReference type="NCBI Taxonomy" id="1604334"/>
    <lineage>
        <taxon>Bacteria</taxon>
        <taxon>Pseudomonadati</taxon>
        <taxon>Pseudomonadota</taxon>
        <taxon>Gammaproteobacteria</taxon>
        <taxon>Lysobacterales</taxon>
        <taxon>Lysobacteraceae</taxon>
        <taxon>Solilutibacter</taxon>
    </lineage>
</organism>